<feature type="transmembrane region" description="Helical" evidence="1">
    <location>
        <begin position="12"/>
        <end position="32"/>
    </location>
</feature>
<evidence type="ECO:0000313" key="4">
    <source>
        <dbReference type="Proteomes" id="UP000059542"/>
    </source>
</evidence>
<organism evidence="3 4">
    <name type="scientific">Hymenobacter sedentarius</name>
    <dbReference type="NCBI Taxonomy" id="1411621"/>
    <lineage>
        <taxon>Bacteria</taxon>
        <taxon>Pseudomonadati</taxon>
        <taxon>Bacteroidota</taxon>
        <taxon>Cytophagia</taxon>
        <taxon>Cytophagales</taxon>
        <taxon>Hymenobacteraceae</taxon>
        <taxon>Hymenobacter</taxon>
    </lineage>
</organism>
<feature type="transmembrane region" description="Helical" evidence="1">
    <location>
        <begin position="77"/>
        <end position="98"/>
    </location>
</feature>
<reference evidence="3 4" key="1">
    <citation type="submission" date="2015-12" db="EMBL/GenBank/DDBJ databases">
        <authorList>
            <person name="Shamseldin A."/>
            <person name="Moawad H."/>
            <person name="Abd El-Rahim W.M."/>
            <person name="Sadowsky M.J."/>
        </authorList>
    </citation>
    <scope>NUCLEOTIDE SEQUENCE [LARGE SCALE GENOMIC DNA]</scope>
    <source>
        <strain evidence="3 4">DG5B</strain>
    </source>
</reference>
<accession>A0A0U4B012</accession>
<feature type="domain" description="DUF2231" evidence="2">
    <location>
        <begin position="6"/>
        <end position="141"/>
    </location>
</feature>
<keyword evidence="1" id="KW-0472">Membrane</keyword>
<keyword evidence="4" id="KW-1185">Reference proteome</keyword>
<dbReference type="EMBL" id="CP013909">
    <property type="protein sequence ID" value="ALW86365.1"/>
    <property type="molecule type" value="Genomic_DNA"/>
</dbReference>
<keyword evidence="1" id="KW-0812">Transmembrane</keyword>
<gene>
    <name evidence="3" type="ORF">AUC43_15485</name>
</gene>
<proteinExistence type="predicted"/>
<sequence>MKLNYHPPHLMLVHFPAALLPMDLVCAALGWYTHHTAFTAAAYYALAGGVGAGWLALVFGFVDLTRIPAERTAAHRTALWHAGLNTLVLMGYSVLFFLQWRQSALALATGLLLFGKAALLLALVVGNYLGAQLVLKYRLGTIDEN</sequence>
<name>A0A0U4B012_9BACT</name>
<dbReference type="Pfam" id="PF09990">
    <property type="entry name" value="DUF2231"/>
    <property type="match status" value="1"/>
</dbReference>
<dbReference type="Proteomes" id="UP000059542">
    <property type="component" value="Chromosome"/>
</dbReference>
<keyword evidence="1" id="KW-1133">Transmembrane helix</keyword>
<dbReference type="RefSeq" id="WP_068195631.1">
    <property type="nucleotide sequence ID" value="NZ_CP013909.1"/>
</dbReference>
<evidence type="ECO:0000313" key="3">
    <source>
        <dbReference type="EMBL" id="ALW86365.1"/>
    </source>
</evidence>
<dbReference type="STRING" id="1411621.AUC43_15485"/>
<feature type="transmembrane region" description="Helical" evidence="1">
    <location>
        <begin position="104"/>
        <end position="129"/>
    </location>
</feature>
<protein>
    <recommendedName>
        <fullName evidence="2">DUF2231 domain-containing protein</fullName>
    </recommendedName>
</protein>
<dbReference type="InterPro" id="IPR019251">
    <property type="entry name" value="DUF2231_TM"/>
</dbReference>
<dbReference type="AlphaFoldDB" id="A0A0U4B012"/>
<evidence type="ECO:0000259" key="2">
    <source>
        <dbReference type="Pfam" id="PF09990"/>
    </source>
</evidence>
<evidence type="ECO:0000256" key="1">
    <source>
        <dbReference type="SAM" id="Phobius"/>
    </source>
</evidence>
<dbReference type="KEGG" id="hyg:AUC43_15485"/>
<feature type="transmembrane region" description="Helical" evidence="1">
    <location>
        <begin position="44"/>
        <end position="65"/>
    </location>
</feature>
<dbReference type="OrthoDB" id="980722at2"/>